<comment type="subunit">
    <text evidence="1">Homodimer.</text>
</comment>
<dbReference type="AlphaFoldDB" id="A0A1A8T461"/>
<name>A0A1A8T461_9GAMM</name>
<dbReference type="InterPro" id="IPR044662">
    <property type="entry name" value="HS1/DABB1-like"/>
</dbReference>
<dbReference type="SUPFAM" id="SSF54909">
    <property type="entry name" value="Dimeric alpha+beta barrel"/>
    <property type="match status" value="1"/>
</dbReference>
<dbReference type="PANTHER" id="PTHR33178">
    <property type="match status" value="1"/>
</dbReference>
<dbReference type="Pfam" id="PF07876">
    <property type="entry name" value="Dabb"/>
    <property type="match status" value="1"/>
</dbReference>
<dbReference type="Gene3D" id="3.30.70.100">
    <property type="match status" value="1"/>
</dbReference>
<gene>
    <name evidence="3" type="ORF">MSP8886_00679</name>
</gene>
<organism evidence="3 4">
    <name type="scientific">Marinomonas spartinae</name>
    <dbReference type="NCBI Taxonomy" id="1792290"/>
    <lineage>
        <taxon>Bacteria</taxon>
        <taxon>Pseudomonadati</taxon>
        <taxon>Pseudomonadota</taxon>
        <taxon>Gammaproteobacteria</taxon>
        <taxon>Oceanospirillales</taxon>
        <taxon>Oceanospirillaceae</taxon>
        <taxon>Marinomonas</taxon>
    </lineage>
</organism>
<dbReference type="STRING" id="1792290.MSP8886_00679"/>
<evidence type="ECO:0000259" key="2">
    <source>
        <dbReference type="PROSITE" id="PS51502"/>
    </source>
</evidence>
<dbReference type="OrthoDB" id="9816070at2"/>
<dbReference type="PANTHER" id="PTHR33178:SF10">
    <property type="entry name" value="STRESS-RESPONSE A_B BARREL DOMAIN-CONTAINING PROTEIN"/>
    <property type="match status" value="1"/>
</dbReference>
<sequence>MIRHVLFIKFKDSATHEDISICFGNFEAIQTKVDGIESVEWGENSSVEDRNKGYSHCVLMTFVDQGSLDHYLPHPEHMALKAQLGPIMEDIIVFDYELS</sequence>
<evidence type="ECO:0000313" key="4">
    <source>
        <dbReference type="Proteomes" id="UP000092544"/>
    </source>
</evidence>
<feature type="domain" description="Stress-response A/B barrel" evidence="2">
    <location>
        <begin position="2"/>
        <end position="96"/>
    </location>
</feature>
<proteinExistence type="predicted"/>
<reference evidence="3 4" key="1">
    <citation type="submission" date="2016-06" db="EMBL/GenBank/DDBJ databases">
        <authorList>
            <person name="Kjaerup R.B."/>
            <person name="Dalgaard T.S."/>
            <person name="Juul-Madsen H.R."/>
        </authorList>
    </citation>
    <scope>NUCLEOTIDE SEQUENCE [LARGE SCALE GENOMIC DNA]</scope>
    <source>
        <strain evidence="3 4">CECT 8886</strain>
    </source>
</reference>
<dbReference type="PROSITE" id="PS51502">
    <property type="entry name" value="S_R_A_B_BARREL"/>
    <property type="match status" value="1"/>
</dbReference>
<dbReference type="Proteomes" id="UP000092544">
    <property type="component" value="Unassembled WGS sequence"/>
</dbReference>
<evidence type="ECO:0000313" key="3">
    <source>
        <dbReference type="EMBL" id="SBS26703.1"/>
    </source>
</evidence>
<protein>
    <submittedName>
        <fullName evidence="3">Stress responsive A/B Barrel Domain protein</fullName>
    </submittedName>
</protein>
<dbReference type="RefSeq" id="WP_067012651.1">
    <property type="nucleotide sequence ID" value="NZ_FLOB01000001.1"/>
</dbReference>
<dbReference type="InterPro" id="IPR011008">
    <property type="entry name" value="Dimeric_a/b-barrel"/>
</dbReference>
<keyword evidence="4" id="KW-1185">Reference proteome</keyword>
<dbReference type="InterPro" id="IPR013097">
    <property type="entry name" value="Dabb"/>
</dbReference>
<evidence type="ECO:0000256" key="1">
    <source>
        <dbReference type="ARBA" id="ARBA00011738"/>
    </source>
</evidence>
<dbReference type="SMART" id="SM00886">
    <property type="entry name" value="Dabb"/>
    <property type="match status" value="1"/>
</dbReference>
<dbReference type="EMBL" id="FLOB01000001">
    <property type="protein sequence ID" value="SBS26703.1"/>
    <property type="molecule type" value="Genomic_DNA"/>
</dbReference>
<accession>A0A1A8T461</accession>